<protein>
    <submittedName>
        <fullName evidence="1">Uncharacterized protein</fullName>
    </submittedName>
</protein>
<dbReference type="AlphaFoldDB" id="A0A4S8LX50"/>
<organism evidence="1 2">
    <name type="scientific">Dendrothele bispora (strain CBS 962.96)</name>
    <dbReference type="NCBI Taxonomy" id="1314807"/>
    <lineage>
        <taxon>Eukaryota</taxon>
        <taxon>Fungi</taxon>
        <taxon>Dikarya</taxon>
        <taxon>Basidiomycota</taxon>
        <taxon>Agaricomycotina</taxon>
        <taxon>Agaricomycetes</taxon>
        <taxon>Agaricomycetidae</taxon>
        <taxon>Agaricales</taxon>
        <taxon>Agaricales incertae sedis</taxon>
        <taxon>Dendrothele</taxon>
    </lineage>
</organism>
<dbReference type="EMBL" id="ML179232">
    <property type="protein sequence ID" value="THU94090.1"/>
    <property type="molecule type" value="Genomic_DNA"/>
</dbReference>
<sequence>MSQDWKWDLGCPRTGNGTWDVPRLEMGLGMSHDWKWDLGCPTTGNGTWDVPRLEMGLGMSHDWKWDLGCPKILVLEVGHPQLLPVNEDGTSQQNINLGCPTLGHPRILNQLGYPKLKKWDVPDLSHCWDVPLQKKWDIPDLSHCWDVPLFLKWDIPGLSHHWDVPP</sequence>
<evidence type="ECO:0000313" key="2">
    <source>
        <dbReference type="Proteomes" id="UP000297245"/>
    </source>
</evidence>
<name>A0A4S8LX50_DENBC</name>
<dbReference type="Proteomes" id="UP000297245">
    <property type="component" value="Unassembled WGS sequence"/>
</dbReference>
<evidence type="ECO:0000313" key="1">
    <source>
        <dbReference type="EMBL" id="THU94090.1"/>
    </source>
</evidence>
<keyword evidence="2" id="KW-1185">Reference proteome</keyword>
<accession>A0A4S8LX50</accession>
<gene>
    <name evidence="1" type="ORF">K435DRAFT_799195</name>
</gene>
<proteinExistence type="predicted"/>
<reference evidence="1 2" key="1">
    <citation type="journal article" date="2019" name="Nat. Ecol. Evol.">
        <title>Megaphylogeny resolves global patterns of mushroom evolution.</title>
        <authorList>
            <person name="Varga T."/>
            <person name="Krizsan K."/>
            <person name="Foldi C."/>
            <person name="Dima B."/>
            <person name="Sanchez-Garcia M."/>
            <person name="Sanchez-Ramirez S."/>
            <person name="Szollosi G.J."/>
            <person name="Szarkandi J.G."/>
            <person name="Papp V."/>
            <person name="Albert L."/>
            <person name="Andreopoulos W."/>
            <person name="Angelini C."/>
            <person name="Antonin V."/>
            <person name="Barry K.W."/>
            <person name="Bougher N.L."/>
            <person name="Buchanan P."/>
            <person name="Buyck B."/>
            <person name="Bense V."/>
            <person name="Catcheside P."/>
            <person name="Chovatia M."/>
            <person name="Cooper J."/>
            <person name="Damon W."/>
            <person name="Desjardin D."/>
            <person name="Finy P."/>
            <person name="Geml J."/>
            <person name="Haridas S."/>
            <person name="Hughes K."/>
            <person name="Justo A."/>
            <person name="Karasinski D."/>
            <person name="Kautmanova I."/>
            <person name="Kiss B."/>
            <person name="Kocsube S."/>
            <person name="Kotiranta H."/>
            <person name="LaButti K.M."/>
            <person name="Lechner B.E."/>
            <person name="Liimatainen K."/>
            <person name="Lipzen A."/>
            <person name="Lukacs Z."/>
            <person name="Mihaltcheva S."/>
            <person name="Morgado L.N."/>
            <person name="Niskanen T."/>
            <person name="Noordeloos M.E."/>
            <person name="Ohm R.A."/>
            <person name="Ortiz-Santana B."/>
            <person name="Ovrebo C."/>
            <person name="Racz N."/>
            <person name="Riley R."/>
            <person name="Savchenko A."/>
            <person name="Shiryaev A."/>
            <person name="Soop K."/>
            <person name="Spirin V."/>
            <person name="Szebenyi C."/>
            <person name="Tomsovsky M."/>
            <person name="Tulloss R.E."/>
            <person name="Uehling J."/>
            <person name="Grigoriev I.V."/>
            <person name="Vagvolgyi C."/>
            <person name="Papp T."/>
            <person name="Martin F.M."/>
            <person name="Miettinen O."/>
            <person name="Hibbett D.S."/>
            <person name="Nagy L.G."/>
        </authorList>
    </citation>
    <scope>NUCLEOTIDE SEQUENCE [LARGE SCALE GENOMIC DNA]</scope>
    <source>
        <strain evidence="1 2">CBS 962.96</strain>
    </source>
</reference>